<feature type="transmembrane region" description="Helical" evidence="7">
    <location>
        <begin position="168"/>
        <end position="188"/>
    </location>
</feature>
<feature type="transmembrane region" description="Helical" evidence="7">
    <location>
        <begin position="342"/>
        <end position="367"/>
    </location>
</feature>
<dbReference type="SUPFAM" id="SSF103473">
    <property type="entry name" value="MFS general substrate transporter"/>
    <property type="match status" value="1"/>
</dbReference>
<keyword evidence="5 7" id="KW-1133">Transmembrane helix</keyword>
<dbReference type="GO" id="GO:0022857">
    <property type="term" value="F:transmembrane transporter activity"/>
    <property type="evidence" value="ECO:0007669"/>
    <property type="project" value="InterPro"/>
</dbReference>
<feature type="transmembrane region" description="Helical" evidence="7">
    <location>
        <begin position="280"/>
        <end position="301"/>
    </location>
</feature>
<dbReference type="InterPro" id="IPR050171">
    <property type="entry name" value="MFS_Transporters"/>
</dbReference>
<keyword evidence="3" id="KW-1003">Cell membrane</keyword>
<protein>
    <recommendedName>
        <fullName evidence="8">Major facilitator superfamily (MFS) profile domain-containing protein</fullName>
    </recommendedName>
</protein>
<feature type="transmembrane region" description="Helical" evidence="7">
    <location>
        <begin position="215"/>
        <end position="240"/>
    </location>
</feature>
<dbReference type="PANTHER" id="PTHR23517:SF14">
    <property type="entry name" value="PUTATIVE-RELATED"/>
    <property type="match status" value="1"/>
</dbReference>
<dbReference type="PANTHER" id="PTHR23517">
    <property type="entry name" value="RESISTANCE PROTEIN MDTM, PUTATIVE-RELATED-RELATED"/>
    <property type="match status" value="1"/>
</dbReference>
<evidence type="ECO:0000256" key="7">
    <source>
        <dbReference type="SAM" id="Phobius"/>
    </source>
</evidence>
<proteinExistence type="predicted"/>
<keyword evidence="2" id="KW-0813">Transport</keyword>
<dbReference type="InterPro" id="IPR020846">
    <property type="entry name" value="MFS_dom"/>
</dbReference>
<keyword evidence="4 7" id="KW-0812">Transmembrane</keyword>
<dbReference type="OrthoDB" id="5379144at2"/>
<gene>
    <name evidence="9" type="ORF">BWK62_06825</name>
</gene>
<dbReference type="InterPro" id="IPR036259">
    <property type="entry name" value="MFS_trans_sf"/>
</dbReference>
<evidence type="ECO:0000256" key="4">
    <source>
        <dbReference type="ARBA" id="ARBA00022692"/>
    </source>
</evidence>
<dbReference type="GO" id="GO:0005886">
    <property type="term" value="C:plasma membrane"/>
    <property type="evidence" value="ECO:0007669"/>
    <property type="project" value="UniProtKB-SubCell"/>
</dbReference>
<evidence type="ECO:0000313" key="9">
    <source>
        <dbReference type="EMBL" id="OWP77666.1"/>
    </source>
</evidence>
<feature type="transmembrane region" description="Helical" evidence="7">
    <location>
        <begin position="80"/>
        <end position="95"/>
    </location>
</feature>
<dbReference type="Gene3D" id="1.20.1250.20">
    <property type="entry name" value="MFS general substrate transporter like domains"/>
    <property type="match status" value="1"/>
</dbReference>
<evidence type="ECO:0000256" key="5">
    <source>
        <dbReference type="ARBA" id="ARBA00022989"/>
    </source>
</evidence>
<reference evidence="9 10" key="1">
    <citation type="journal article" date="2017" name="Infect. Genet. Evol.">
        <title>Comparative genome analysis of fish pathogen Flavobacterium columnare reveals extensive sequence diversity within the species.</title>
        <authorList>
            <person name="Kayansamruaj P."/>
            <person name="Dong H.T."/>
            <person name="Hirono I."/>
            <person name="Kondo H."/>
            <person name="Senapin S."/>
            <person name="Rodkhum C."/>
        </authorList>
    </citation>
    <scope>NUCLEOTIDE SEQUENCE [LARGE SCALE GENOMIC DNA]</scope>
    <source>
        <strain evidence="9 10">1214</strain>
    </source>
</reference>
<feature type="transmembrane region" description="Helical" evidence="7">
    <location>
        <begin position="139"/>
        <end position="162"/>
    </location>
</feature>
<evidence type="ECO:0000256" key="2">
    <source>
        <dbReference type="ARBA" id="ARBA00022448"/>
    </source>
</evidence>
<feature type="transmembrane region" description="Helical" evidence="7">
    <location>
        <begin position="307"/>
        <end position="330"/>
    </location>
</feature>
<dbReference type="InterPro" id="IPR011701">
    <property type="entry name" value="MFS"/>
</dbReference>
<feature type="transmembrane region" description="Helical" evidence="7">
    <location>
        <begin position="101"/>
        <end position="118"/>
    </location>
</feature>
<feature type="transmembrane region" description="Helical" evidence="7">
    <location>
        <begin position="252"/>
        <end position="273"/>
    </location>
</feature>
<accession>A0A2D0AHT0</accession>
<evidence type="ECO:0000256" key="3">
    <source>
        <dbReference type="ARBA" id="ARBA00022475"/>
    </source>
</evidence>
<evidence type="ECO:0000256" key="1">
    <source>
        <dbReference type="ARBA" id="ARBA00004651"/>
    </source>
</evidence>
<feature type="domain" description="Major facilitator superfamily (MFS) profile" evidence="8">
    <location>
        <begin position="14"/>
        <end position="395"/>
    </location>
</feature>
<evidence type="ECO:0000259" key="8">
    <source>
        <dbReference type="PROSITE" id="PS50850"/>
    </source>
</evidence>
<evidence type="ECO:0000256" key="6">
    <source>
        <dbReference type="ARBA" id="ARBA00023136"/>
    </source>
</evidence>
<dbReference type="PROSITE" id="PS50850">
    <property type="entry name" value="MFS"/>
    <property type="match status" value="1"/>
</dbReference>
<feature type="transmembrane region" description="Helical" evidence="7">
    <location>
        <begin position="47"/>
        <end position="68"/>
    </location>
</feature>
<sequence length="411" mass="46900">MNSILKDFKTLPREVWFFFFMILINRMGAMVVPFMSKYLYEDLKFTYTEIGTIMMCFGAGSIAGTFLVGKISKNISSYKLMIYSMFFNGVILFSLQFVKNFYSLCFTVFLLNLVADMFRPSMMATLKDFVKKEDRVKAFSLMRTASNFGFIISPIIAGLSIATVGYYLLFYIDGLSSVLAVLFFITFVKEKKLLHKLTFSNLNEEKFVFLKDKLLLLHCLITVITGIIFFQIFSVLPLYYTDVLKLATTFNTYTLVFYGLILFLLEVAVVSFIKNKGIKALNAILYGLLSMSFGYLILVVLQQTAGVFLALIFISFGVMLTFPFAADFVLERSYKKMEAKFLSYFQMCYGIAQFLSAKLSLFIIHKLGYSTNFILNISLGIVGALLSYLLIDLVIKERRDKKAAIVNSLFK</sequence>
<keyword evidence="6 7" id="KW-0472">Membrane</keyword>
<organism evidence="9 10">
    <name type="scientific">Flavobacterium columnare</name>
    <dbReference type="NCBI Taxonomy" id="996"/>
    <lineage>
        <taxon>Bacteria</taxon>
        <taxon>Pseudomonadati</taxon>
        <taxon>Bacteroidota</taxon>
        <taxon>Flavobacteriia</taxon>
        <taxon>Flavobacteriales</taxon>
        <taxon>Flavobacteriaceae</taxon>
        <taxon>Flavobacterium</taxon>
    </lineage>
</organism>
<name>A0A2D0AHT0_9FLAO</name>
<feature type="transmembrane region" description="Helical" evidence="7">
    <location>
        <begin position="373"/>
        <end position="395"/>
    </location>
</feature>
<dbReference type="Pfam" id="PF07690">
    <property type="entry name" value="MFS_1"/>
    <property type="match status" value="1"/>
</dbReference>
<dbReference type="Proteomes" id="UP000198034">
    <property type="component" value="Unassembled WGS sequence"/>
</dbReference>
<feature type="transmembrane region" description="Helical" evidence="7">
    <location>
        <begin position="15"/>
        <end position="35"/>
    </location>
</feature>
<evidence type="ECO:0000313" key="10">
    <source>
        <dbReference type="Proteomes" id="UP000198034"/>
    </source>
</evidence>
<dbReference type="EMBL" id="MTCY01000015">
    <property type="protein sequence ID" value="OWP77666.1"/>
    <property type="molecule type" value="Genomic_DNA"/>
</dbReference>
<comment type="subcellular location">
    <subcellularLocation>
        <location evidence="1">Cell membrane</location>
        <topology evidence="1">Multi-pass membrane protein</topology>
    </subcellularLocation>
</comment>
<comment type="caution">
    <text evidence="9">The sequence shown here is derived from an EMBL/GenBank/DDBJ whole genome shotgun (WGS) entry which is preliminary data.</text>
</comment>
<dbReference type="AlphaFoldDB" id="A0A2D0AHT0"/>